<evidence type="ECO:0000259" key="1">
    <source>
        <dbReference type="PROSITE" id="PS51729"/>
    </source>
</evidence>
<gene>
    <name evidence="2" type="ORF">DI555_16065</name>
</gene>
<dbReference type="AlphaFoldDB" id="A0A2W5NKN5"/>
<dbReference type="SUPFAM" id="SSF55729">
    <property type="entry name" value="Acyl-CoA N-acyltransferases (Nat)"/>
    <property type="match status" value="1"/>
</dbReference>
<evidence type="ECO:0000313" key="3">
    <source>
        <dbReference type="Proteomes" id="UP000249082"/>
    </source>
</evidence>
<dbReference type="InterPro" id="IPR016181">
    <property type="entry name" value="Acyl_CoA_acyltransferase"/>
</dbReference>
<dbReference type="EMBL" id="QFPX01000014">
    <property type="protein sequence ID" value="PZQ53534.1"/>
    <property type="molecule type" value="Genomic_DNA"/>
</dbReference>
<protein>
    <submittedName>
        <fullName evidence="2">N-acetyltransferase</fullName>
    </submittedName>
</protein>
<feature type="domain" description="N-acetyltransferase" evidence="1">
    <location>
        <begin position="9"/>
        <end position="96"/>
    </location>
</feature>
<comment type="caution">
    <text evidence="2">The sequence shown here is derived from an EMBL/GenBank/DDBJ whole genome shotgun (WGS) entry which is preliminary data.</text>
</comment>
<dbReference type="InterPro" id="IPR031165">
    <property type="entry name" value="GNAT_YJDJ"/>
</dbReference>
<dbReference type="InterPro" id="IPR045057">
    <property type="entry name" value="Gcn5-rel_NAT"/>
</dbReference>
<dbReference type="PROSITE" id="PS51729">
    <property type="entry name" value="GNAT_YJDJ"/>
    <property type="match status" value="1"/>
</dbReference>
<accession>A0A2W5NKN5</accession>
<evidence type="ECO:0000313" key="2">
    <source>
        <dbReference type="EMBL" id="PZQ53534.1"/>
    </source>
</evidence>
<reference evidence="2 3" key="1">
    <citation type="submission" date="2017-08" db="EMBL/GenBank/DDBJ databases">
        <title>Infants hospitalized years apart are colonized by the same room-sourced microbial strains.</title>
        <authorList>
            <person name="Brooks B."/>
            <person name="Olm M.R."/>
            <person name="Firek B.A."/>
            <person name="Baker R."/>
            <person name="Thomas B.C."/>
            <person name="Morowitz M.J."/>
            <person name="Banfield J.F."/>
        </authorList>
    </citation>
    <scope>NUCLEOTIDE SEQUENCE [LARGE SCALE GENOMIC DNA]</scope>
    <source>
        <strain evidence="2">S2_005_002_R2_33</strain>
    </source>
</reference>
<dbReference type="GO" id="GO:0016740">
    <property type="term" value="F:transferase activity"/>
    <property type="evidence" value="ECO:0007669"/>
    <property type="project" value="UniProtKB-KW"/>
</dbReference>
<sequence>MVGVTITAHENGNSGEYVAHVADSDATGRLTWAERGGVRYAEHTLVPPAIGGRGVAARLVEAMVADARENHFRIGPLCSYVEAAFRRHPEWADVKA</sequence>
<organism evidence="2 3">
    <name type="scientific">Novosphingobium pentaromativorans</name>
    <dbReference type="NCBI Taxonomy" id="205844"/>
    <lineage>
        <taxon>Bacteria</taxon>
        <taxon>Pseudomonadati</taxon>
        <taxon>Pseudomonadota</taxon>
        <taxon>Alphaproteobacteria</taxon>
        <taxon>Sphingomonadales</taxon>
        <taxon>Sphingomonadaceae</taxon>
        <taxon>Novosphingobium</taxon>
    </lineage>
</organism>
<dbReference type="PANTHER" id="PTHR31435:SF9">
    <property type="entry name" value="PROTEIN NATD1"/>
    <property type="match status" value="1"/>
</dbReference>
<dbReference type="Gene3D" id="3.40.630.30">
    <property type="match status" value="1"/>
</dbReference>
<dbReference type="PANTHER" id="PTHR31435">
    <property type="entry name" value="PROTEIN NATD1"/>
    <property type="match status" value="1"/>
</dbReference>
<proteinExistence type="predicted"/>
<name>A0A2W5NKN5_9SPHN</name>
<dbReference type="Proteomes" id="UP000249082">
    <property type="component" value="Unassembled WGS sequence"/>
</dbReference>
<dbReference type="Pfam" id="PF14542">
    <property type="entry name" value="Acetyltransf_CG"/>
    <property type="match status" value="1"/>
</dbReference>
<keyword evidence="2" id="KW-0808">Transferase</keyword>